<dbReference type="Proteomes" id="UP000054217">
    <property type="component" value="Unassembled WGS sequence"/>
</dbReference>
<organism evidence="1 2">
    <name type="scientific">Pisolithus tinctorius Marx 270</name>
    <dbReference type="NCBI Taxonomy" id="870435"/>
    <lineage>
        <taxon>Eukaryota</taxon>
        <taxon>Fungi</taxon>
        <taxon>Dikarya</taxon>
        <taxon>Basidiomycota</taxon>
        <taxon>Agaricomycotina</taxon>
        <taxon>Agaricomycetes</taxon>
        <taxon>Agaricomycetidae</taxon>
        <taxon>Boletales</taxon>
        <taxon>Sclerodermatineae</taxon>
        <taxon>Pisolithaceae</taxon>
        <taxon>Pisolithus</taxon>
    </lineage>
</organism>
<evidence type="ECO:0000313" key="2">
    <source>
        <dbReference type="Proteomes" id="UP000054217"/>
    </source>
</evidence>
<keyword evidence="2" id="KW-1185">Reference proteome</keyword>
<dbReference type="STRING" id="870435.A0A0C3NEC3"/>
<sequence>MHPEVAAKVYLQRNCIQPIQDLVKDTELSFVAVSSSAGLEQSLHELIQLTHVNIAETFASQLGTPLPKSAMTASALRMRPRLKIEGSIIVGQQRYWRTLFSCVNLGGRAIVSRLAAIHTDIASVWNFNDPSQYLYSDEFREVMANIAGITNASTPAFSRLPRVATTNFTNE</sequence>
<reference evidence="2" key="2">
    <citation type="submission" date="2015-01" db="EMBL/GenBank/DDBJ databases">
        <title>Evolutionary Origins and Diversification of the Mycorrhizal Mutualists.</title>
        <authorList>
            <consortium name="DOE Joint Genome Institute"/>
            <consortium name="Mycorrhizal Genomics Consortium"/>
            <person name="Kohler A."/>
            <person name="Kuo A."/>
            <person name="Nagy L.G."/>
            <person name="Floudas D."/>
            <person name="Copeland A."/>
            <person name="Barry K.W."/>
            <person name="Cichocki N."/>
            <person name="Veneault-Fourrey C."/>
            <person name="LaButti K."/>
            <person name="Lindquist E.A."/>
            <person name="Lipzen A."/>
            <person name="Lundell T."/>
            <person name="Morin E."/>
            <person name="Murat C."/>
            <person name="Riley R."/>
            <person name="Ohm R."/>
            <person name="Sun H."/>
            <person name="Tunlid A."/>
            <person name="Henrissat B."/>
            <person name="Grigoriev I.V."/>
            <person name="Hibbett D.S."/>
            <person name="Martin F."/>
        </authorList>
    </citation>
    <scope>NUCLEOTIDE SEQUENCE [LARGE SCALE GENOMIC DNA]</scope>
    <source>
        <strain evidence="2">Marx 270</strain>
    </source>
</reference>
<accession>A0A0C3NEC3</accession>
<name>A0A0C3NEC3_PISTI</name>
<proteinExistence type="predicted"/>
<gene>
    <name evidence="1" type="ORF">M404DRAFT_413617</name>
</gene>
<dbReference type="HOGENOM" id="CLU_1563491_0_0_1"/>
<dbReference type="AlphaFoldDB" id="A0A0C3NEC3"/>
<reference evidence="1 2" key="1">
    <citation type="submission" date="2014-04" db="EMBL/GenBank/DDBJ databases">
        <authorList>
            <consortium name="DOE Joint Genome Institute"/>
            <person name="Kuo A."/>
            <person name="Kohler A."/>
            <person name="Costa M.D."/>
            <person name="Nagy L.G."/>
            <person name="Floudas D."/>
            <person name="Copeland A."/>
            <person name="Barry K.W."/>
            <person name="Cichocki N."/>
            <person name="Veneault-Fourrey C."/>
            <person name="LaButti K."/>
            <person name="Lindquist E.A."/>
            <person name="Lipzen A."/>
            <person name="Lundell T."/>
            <person name="Morin E."/>
            <person name="Murat C."/>
            <person name="Sun H."/>
            <person name="Tunlid A."/>
            <person name="Henrissat B."/>
            <person name="Grigoriev I.V."/>
            <person name="Hibbett D.S."/>
            <person name="Martin F."/>
            <person name="Nordberg H.P."/>
            <person name="Cantor M.N."/>
            <person name="Hua S.X."/>
        </authorList>
    </citation>
    <scope>NUCLEOTIDE SEQUENCE [LARGE SCALE GENOMIC DNA]</scope>
    <source>
        <strain evidence="1 2">Marx 270</strain>
    </source>
</reference>
<protein>
    <submittedName>
        <fullName evidence="1">Uncharacterized protein</fullName>
    </submittedName>
</protein>
<dbReference type="InParanoid" id="A0A0C3NEC3"/>
<dbReference type="EMBL" id="KN832113">
    <property type="protein sequence ID" value="KIN94120.1"/>
    <property type="molecule type" value="Genomic_DNA"/>
</dbReference>
<evidence type="ECO:0000313" key="1">
    <source>
        <dbReference type="EMBL" id="KIN94120.1"/>
    </source>
</evidence>
<dbReference type="OrthoDB" id="391988at2759"/>